<organism evidence="2 3">
    <name type="scientific">Austropuccinia psidii MF-1</name>
    <dbReference type="NCBI Taxonomy" id="1389203"/>
    <lineage>
        <taxon>Eukaryota</taxon>
        <taxon>Fungi</taxon>
        <taxon>Dikarya</taxon>
        <taxon>Basidiomycota</taxon>
        <taxon>Pucciniomycotina</taxon>
        <taxon>Pucciniomycetes</taxon>
        <taxon>Pucciniales</taxon>
        <taxon>Sphaerophragmiaceae</taxon>
        <taxon>Austropuccinia</taxon>
    </lineage>
</organism>
<keyword evidence="1" id="KW-0812">Transmembrane</keyword>
<dbReference type="PANTHER" id="PTHR14256:SF1">
    <property type="entry name" value="GEO09626P1"/>
    <property type="match status" value="1"/>
</dbReference>
<keyword evidence="3" id="KW-1185">Reference proteome</keyword>
<feature type="transmembrane region" description="Helical" evidence="1">
    <location>
        <begin position="110"/>
        <end position="135"/>
    </location>
</feature>
<dbReference type="EMBL" id="AVOT02022611">
    <property type="protein sequence ID" value="MBW0512138.1"/>
    <property type="molecule type" value="Genomic_DNA"/>
</dbReference>
<keyword evidence="1" id="KW-0472">Membrane</keyword>
<keyword evidence="1" id="KW-1133">Transmembrane helix</keyword>
<proteinExistence type="predicted"/>
<name>A0A9Q3HNS5_9BASI</name>
<protein>
    <submittedName>
        <fullName evidence="2">Uncharacterized protein</fullName>
    </submittedName>
</protein>
<reference evidence="2" key="1">
    <citation type="submission" date="2021-03" db="EMBL/GenBank/DDBJ databases">
        <title>Draft genome sequence of rust myrtle Austropuccinia psidii MF-1, a brazilian biotype.</title>
        <authorList>
            <person name="Quecine M.C."/>
            <person name="Pachon D.M.R."/>
            <person name="Bonatelli M.L."/>
            <person name="Correr F.H."/>
            <person name="Franceschini L.M."/>
            <person name="Leite T.F."/>
            <person name="Margarido G.R.A."/>
            <person name="Almeida C.A."/>
            <person name="Ferrarezi J.A."/>
            <person name="Labate C.A."/>
        </authorList>
    </citation>
    <scope>NUCLEOTIDE SEQUENCE</scope>
    <source>
        <strain evidence="2">MF-1</strain>
    </source>
</reference>
<gene>
    <name evidence="2" type="ORF">O181_051853</name>
</gene>
<sequence>MSALKLPADDPQSAIDFKSKPLFLPQLHYPARLSPIISRSAVGGEPGLMIVIGRKKRNHRSNKTESIDIHRFSRHLFIGFLPEENNSFLAQSTSSTQQPIMSFRATFKRFWYEPAAVPLYVLMAGSMSGVGWYLFRLAKGPNVIWDRHNNPEPWNDVQPGQNTKMMAVNQEFPNGSYKRSKF</sequence>
<evidence type="ECO:0000256" key="1">
    <source>
        <dbReference type="SAM" id="Phobius"/>
    </source>
</evidence>
<accession>A0A9Q3HNS5</accession>
<dbReference type="Pfam" id="PF06522">
    <property type="entry name" value="B12D"/>
    <property type="match status" value="1"/>
</dbReference>
<comment type="caution">
    <text evidence="2">The sequence shown here is derived from an EMBL/GenBank/DDBJ whole genome shotgun (WGS) entry which is preliminary data.</text>
</comment>
<evidence type="ECO:0000313" key="2">
    <source>
        <dbReference type="EMBL" id="MBW0512138.1"/>
    </source>
</evidence>
<dbReference type="Proteomes" id="UP000765509">
    <property type="component" value="Unassembled WGS sequence"/>
</dbReference>
<dbReference type="OrthoDB" id="5511684at2759"/>
<dbReference type="AlphaFoldDB" id="A0A9Q3HNS5"/>
<evidence type="ECO:0000313" key="3">
    <source>
        <dbReference type="Proteomes" id="UP000765509"/>
    </source>
</evidence>
<dbReference type="PANTHER" id="PTHR14256">
    <property type="entry name" value="NADH-UBIQUINONE OXIDOREDUCTASE MLRQ SUBUNIT"/>
    <property type="match status" value="1"/>
</dbReference>
<dbReference type="InterPro" id="IPR010530">
    <property type="entry name" value="B12D"/>
</dbReference>